<evidence type="ECO:0000259" key="3">
    <source>
        <dbReference type="PROSITE" id="PS51208"/>
    </source>
</evidence>
<dbReference type="Gene3D" id="2.40.128.130">
    <property type="entry name" value="Autotransporter beta-domain"/>
    <property type="match status" value="1"/>
</dbReference>
<gene>
    <name evidence="4" type="ORF">N0H69_07190</name>
</gene>
<feature type="coiled-coil region" evidence="1">
    <location>
        <begin position="47"/>
        <end position="112"/>
    </location>
</feature>
<keyword evidence="5" id="KW-1185">Reference proteome</keyword>
<dbReference type="InterPro" id="IPR051551">
    <property type="entry name" value="Autotransporter_adhesion"/>
</dbReference>
<dbReference type="SUPFAM" id="SSF103515">
    <property type="entry name" value="Autotransporter"/>
    <property type="match status" value="1"/>
</dbReference>
<dbReference type="InterPro" id="IPR012332">
    <property type="entry name" value="Autotransporter_pectin_lyase_C"/>
</dbReference>
<dbReference type="Pfam" id="PF03797">
    <property type="entry name" value="Autotransporter"/>
    <property type="match status" value="1"/>
</dbReference>
<dbReference type="InterPro" id="IPR005546">
    <property type="entry name" value="Autotransporte_beta"/>
</dbReference>
<proteinExistence type="predicted"/>
<reference evidence="4" key="1">
    <citation type="submission" date="2022-08" db="EMBL/GenBank/DDBJ databases">
        <authorList>
            <person name="Bogun A."/>
            <person name="Kislichkina A."/>
            <person name="Solomentsev V."/>
            <person name="Skryabin Y."/>
            <person name="Sizova A."/>
            <person name="Platonov M."/>
            <person name="Dentovskaya S."/>
        </authorList>
    </citation>
    <scope>NUCLEOTIDE SEQUENCE</scope>
    <source>
        <strain evidence="4">SCPM-O-B-7604</strain>
    </source>
</reference>
<keyword evidence="2" id="KW-0732">Signal</keyword>
<dbReference type="PANTHER" id="PTHR35037:SF7">
    <property type="entry name" value="AUTOTRANSPORTER"/>
    <property type="match status" value="1"/>
</dbReference>
<dbReference type="SUPFAM" id="SSF51126">
    <property type="entry name" value="Pectin lyase-like"/>
    <property type="match status" value="1"/>
</dbReference>
<dbReference type="PRINTS" id="PR01484">
    <property type="entry name" value="PRTACTNFAMLY"/>
</dbReference>
<accession>A0ABY5UVL0</accession>
<evidence type="ECO:0000256" key="1">
    <source>
        <dbReference type="SAM" id="Coils"/>
    </source>
</evidence>
<evidence type="ECO:0000313" key="5">
    <source>
        <dbReference type="Proteomes" id="UP001057860"/>
    </source>
</evidence>
<protein>
    <submittedName>
        <fullName evidence="4">Autotransporter outer membrane beta-barrel domain-containing protein</fullName>
    </submittedName>
</protein>
<feature type="coiled-coil region" evidence="1">
    <location>
        <begin position="159"/>
        <end position="214"/>
    </location>
</feature>
<name>A0ABY5UVL0_9GAMM</name>
<dbReference type="InterPro" id="IPR003991">
    <property type="entry name" value="Pertactin_virulence_factor"/>
</dbReference>
<dbReference type="PROSITE" id="PS51208">
    <property type="entry name" value="AUTOTRANSPORTER"/>
    <property type="match status" value="1"/>
</dbReference>
<dbReference type="Proteomes" id="UP001057860">
    <property type="component" value="Chromosome"/>
</dbReference>
<feature type="signal peptide" evidence="2">
    <location>
        <begin position="1"/>
        <end position="28"/>
    </location>
</feature>
<dbReference type="EMBL" id="CP104006">
    <property type="protein sequence ID" value="UWM46595.1"/>
    <property type="molecule type" value="Genomic_DNA"/>
</dbReference>
<dbReference type="NCBIfam" id="TIGR01414">
    <property type="entry name" value="autotrans_barl"/>
    <property type="match status" value="1"/>
</dbReference>
<dbReference type="InterPro" id="IPR006315">
    <property type="entry name" value="OM_autotransptr_brl_dom"/>
</dbReference>
<feature type="coiled-coil region" evidence="1">
    <location>
        <begin position="238"/>
        <end position="373"/>
    </location>
</feature>
<dbReference type="Gene3D" id="2.160.20.20">
    <property type="match status" value="1"/>
</dbReference>
<dbReference type="SMART" id="SM00869">
    <property type="entry name" value="Autotransporter"/>
    <property type="match status" value="1"/>
</dbReference>
<evidence type="ECO:0000313" key="4">
    <source>
        <dbReference type="EMBL" id="UWM46595.1"/>
    </source>
</evidence>
<feature type="chain" id="PRO_5046054282" evidence="2">
    <location>
        <begin position="29"/>
        <end position="1145"/>
    </location>
</feature>
<organism evidence="4 5">
    <name type="scientific">Yersinia alsatica</name>
    <dbReference type="NCBI Taxonomy" id="2890317"/>
    <lineage>
        <taxon>Bacteria</taxon>
        <taxon>Pseudomonadati</taxon>
        <taxon>Pseudomonadota</taxon>
        <taxon>Gammaproteobacteria</taxon>
        <taxon>Enterobacterales</taxon>
        <taxon>Yersiniaceae</taxon>
        <taxon>Yersinia</taxon>
    </lineage>
</organism>
<dbReference type="InterPro" id="IPR036709">
    <property type="entry name" value="Autotransporte_beta_dom_sf"/>
</dbReference>
<dbReference type="PANTHER" id="PTHR35037">
    <property type="entry name" value="C-TERMINAL REGION OF AIDA-LIKE PROTEIN"/>
    <property type="match status" value="1"/>
</dbReference>
<dbReference type="RefSeq" id="WP_050152288.1">
    <property type="nucleotide sequence ID" value="NZ_CP104006.1"/>
</dbReference>
<keyword evidence="1" id="KW-0175">Coiled coil</keyword>
<evidence type="ECO:0000256" key="2">
    <source>
        <dbReference type="SAM" id="SignalP"/>
    </source>
</evidence>
<sequence>MKKQTVLHTRVLPLSLIVSYLVSGNAFANTGIPIANNSNVNIVATVEKDLTNAIDNATEEMEKAKKQAQSAIKKFAGIKAKADVLDVKIKEKQQQLDNATQLENEVKAQLANHLASSKEIKSSIAALDEKKAITEQAIASAQQVKDNADNQLYNTSMPLDLNTKAKAAAENKLQQAEETLNTKTTEMAQLQSTLQQAKSDSQQAEIARADYLEKFRATTDSAEKKSYEGLFKAEADKLSNAQTTIRTTNWQMENTQEEIDAAIADKTLHSNAIIKHNSTIEQAQKEIVLAKQAQKEAQALLEESSKQLATLEEEKNSKLQQKNAIDADYKVATDKVGDTVFARSNAENAFKTAENEKNNYAQTLADAQTARNAALKVQRDLEKAKGSMVATEQDEIDLSAAKNEALTVAKDASTLDAKINGGTQKVLAGGVAKGSVITDDGKVDLGTDSLAENTVVENGTLTNDSGTDIGTVVLVDGKYILTGSAVSENAVIYGDEATLYSGDYTVDPNSLNPGVLISDQTQTKGMTINTRAMAMLNSKDANMANTQVSGMLYNEAGTDTGTNILAGGVLIVNGTDALSVNANIAQGGEAVVVNGGTASNMVSAGKIIAADGGIINSLTMHGGSFDLVNGAQARDVKTTRGMVKAFGSLNGAELHESALNIANSAMVSGVLKADKSSIINIAAGANTANTDLTLAGQMTFFAAEPEEATGLRTKRSIARAAAAPQSPHHSFKSVVLNGGTVDLTQVASNTQLKMGTLSGKGHFKLNTLSNATGAPIQVIGKADGSFDIEIQDSGATPTNLNVIQTGNGSNASFKLNRKTSQGNYQYDLIDNGNGTFRLVADTHKLTASTAGILAVANTSPVIFNAELSSVNNRLDRLATFSHEDGIWLTYLNNSFKVNGTATNFNQTLNGVTLGADKTAEMDNGSMTLGGFFSHSNSSIKTDYQSSGKVDSYALGAYALYQHRSGYFVNGVLKGNQFSQDVNVEMRGADTAKGNARFTGLGLAIKAGKNIEHGALTVTPYAGISGFNGFDSDYQLSNGMKAQSKGNRSVIGTVGVNTGYQINLKNGVAIKPYTTLSVDQEFAKGNKMVINNEQFSNDLSGTRANVGLGMNAQLSKNISVTSEVKFAKGKNISSPVTANVGISYSF</sequence>
<feature type="domain" description="Autotransporter" evidence="3">
    <location>
        <begin position="879"/>
        <end position="1145"/>
    </location>
</feature>
<dbReference type="InterPro" id="IPR011050">
    <property type="entry name" value="Pectin_lyase_fold/virulence"/>
</dbReference>
<dbReference type="GeneID" id="75139771"/>